<proteinExistence type="predicted"/>
<evidence type="ECO:0000313" key="1">
    <source>
        <dbReference type="EMBL" id="SBO96916.1"/>
    </source>
</evidence>
<accession>A0A1M4EDX0</accession>
<organism evidence="1">
    <name type="scientific">Nonomuraea gerenzanensis</name>
    <dbReference type="NCBI Taxonomy" id="93944"/>
    <lineage>
        <taxon>Bacteria</taxon>
        <taxon>Bacillati</taxon>
        <taxon>Actinomycetota</taxon>
        <taxon>Actinomycetes</taxon>
        <taxon>Streptosporangiales</taxon>
        <taxon>Streptosporangiaceae</taxon>
        <taxon>Nonomuraea</taxon>
    </lineage>
</organism>
<dbReference type="AlphaFoldDB" id="A0A1M4EDX0"/>
<protein>
    <submittedName>
        <fullName evidence="1">Uncharacterized protein</fullName>
    </submittedName>
</protein>
<gene>
    <name evidence="1" type="ORF">BN4615_P6432</name>
</gene>
<reference evidence="1" key="1">
    <citation type="submission" date="2016-04" db="EMBL/GenBank/DDBJ databases">
        <authorList>
            <person name="Evans L.H."/>
            <person name="Alamgir A."/>
            <person name="Owens N."/>
            <person name="Weber N.D."/>
            <person name="Virtaneva K."/>
            <person name="Barbian K."/>
            <person name="Babar A."/>
            <person name="Rosenke K."/>
        </authorList>
    </citation>
    <scope>NUCLEOTIDE SEQUENCE</scope>
    <source>
        <strain evidence="1">Nono1</strain>
    </source>
</reference>
<sequence>MLEAVVDRIDAKLAEPAAARRAAVASLQDHRTGHCSALPQ</sequence>
<name>A0A1M4EDX0_9ACTN</name>
<dbReference type="EMBL" id="LT559118">
    <property type="protein sequence ID" value="SBO96916.1"/>
    <property type="molecule type" value="Genomic_DNA"/>
</dbReference>
<dbReference type="RefSeq" id="WP_263657337.1">
    <property type="nucleotide sequence ID" value="NZ_CP084058.1"/>
</dbReference>